<evidence type="ECO:0000256" key="1">
    <source>
        <dbReference type="ARBA" id="ARBA00010088"/>
    </source>
</evidence>
<comment type="similarity">
    <text evidence="1">Belongs to the peptidase S33 family.</text>
</comment>
<dbReference type="PRINTS" id="PR00793">
    <property type="entry name" value="PROAMNOPTASE"/>
</dbReference>
<proteinExistence type="inferred from homology"/>
<sequence>MSTARGRFRAAGSVAFSAMKGYSMHKAGGTAAVIAACLLLTACDEDTEADPAPGSAPASQAAFTGAKKITVAGKSVNVSCSGTLEKGKPVVILLHGGGDALDKFAGLQETLGKKNRVCSYDRLGAGGSDQPAGPQTFETTGKVLTGVIGQLAPDSPVVLAGHSLGGLIAARYAPDHQDKVKGLVLMDATSPTQEADLVREIPAGATGDAAGLRTQTLAVFKGESPEKLVVADADVKSAGDIPVEVIKHGQEYLAQLPQYGPGLERAWTEGQVKWLAISTRSKLTIAKTSGHYIYQDQPDVAVREIEDVAARVAG</sequence>
<dbReference type="Gene3D" id="3.40.50.1820">
    <property type="entry name" value="alpha/beta hydrolase"/>
    <property type="match status" value="1"/>
</dbReference>
<dbReference type="PRINTS" id="PR00111">
    <property type="entry name" value="ABHYDROLASE"/>
</dbReference>
<evidence type="ECO:0000256" key="2">
    <source>
        <dbReference type="ARBA" id="ARBA00022801"/>
    </source>
</evidence>
<keyword evidence="2 4" id="KW-0378">Hydrolase</keyword>
<protein>
    <submittedName>
        <fullName evidence="4">Alpha/beta hydrolase fold family protein</fullName>
    </submittedName>
</protein>
<dbReference type="GO" id="GO:0016020">
    <property type="term" value="C:membrane"/>
    <property type="evidence" value="ECO:0007669"/>
    <property type="project" value="TreeGrafter"/>
</dbReference>
<dbReference type="PANTHER" id="PTHR43798:SF33">
    <property type="entry name" value="HYDROLASE, PUTATIVE (AFU_ORTHOLOGUE AFUA_2G14860)-RELATED"/>
    <property type="match status" value="1"/>
</dbReference>
<dbReference type="InterPro" id="IPR000073">
    <property type="entry name" value="AB_hydrolase_1"/>
</dbReference>
<reference evidence="4" key="1">
    <citation type="journal article" date="2011" name="Tetrahedron">
        <title>Biosynthesis of the Apoptolidins in Nocardiopsis sp. FU 40.</title>
        <authorList>
            <person name="Du Y."/>
            <person name="Derewacz D.K."/>
            <person name="Deguire S.M."/>
            <person name="Teske J."/>
            <person name="Ravel J."/>
            <person name="Sulikowski G.A."/>
            <person name="Bachmann B.O."/>
        </authorList>
    </citation>
    <scope>NUCLEOTIDE SEQUENCE</scope>
    <source>
        <strain evidence="4">FU 40</strain>
    </source>
</reference>
<dbReference type="PANTHER" id="PTHR43798">
    <property type="entry name" value="MONOACYLGLYCEROL LIPASE"/>
    <property type="match status" value="1"/>
</dbReference>
<dbReference type="GO" id="GO:0004177">
    <property type="term" value="F:aminopeptidase activity"/>
    <property type="evidence" value="ECO:0007669"/>
    <property type="project" value="UniProtKB-EC"/>
</dbReference>
<dbReference type="InterPro" id="IPR002410">
    <property type="entry name" value="Peptidase_S33"/>
</dbReference>
<dbReference type="Pfam" id="PF00561">
    <property type="entry name" value="Abhydrolase_1"/>
    <property type="match status" value="1"/>
</dbReference>
<dbReference type="SUPFAM" id="SSF53474">
    <property type="entry name" value="alpha/beta-Hydrolases"/>
    <property type="match status" value="1"/>
</dbReference>
<evidence type="ECO:0000313" key="4">
    <source>
        <dbReference type="EMBL" id="AEQ77264.1"/>
    </source>
</evidence>
<dbReference type="GO" id="GO:0006508">
    <property type="term" value="P:proteolysis"/>
    <property type="evidence" value="ECO:0007669"/>
    <property type="project" value="InterPro"/>
</dbReference>
<dbReference type="InterPro" id="IPR029058">
    <property type="entry name" value="AB_hydrolase_fold"/>
</dbReference>
<gene>
    <name evidence="4" type="primary">apoD1</name>
</gene>
<organism evidence="4">
    <name type="scientific">Amycolatopsis sp. FU40</name>
    <dbReference type="NCBI Taxonomy" id="2914159"/>
    <lineage>
        <taxon>Bacteria</taxon>
        <taxon>Bacillati</taxon>
        <taxon>Actinomycetota</taxon>
        <taxon>Actinomycetes</taxon>
        <taxon>Pseudonocardiales</taxon>
        <taxon>Pseudonocardiaceae</taxon>
        <taxon>Amycolatopsis</taxon>
    </lineage>
</organism>
<dbReference type="EMBL" id="JF894100">
    <property type="protein sequence ID" value="AEQ77264.1"/>
    <property type="molecule type" value="Genomic_DNA"/>
</dbReference>
<feature type="domain" description="AB hydrolase-1" evidence="3">
    <location>
        <begin position="89"/>
        <end position="197"/>
    </location>
</feature>
<dbReference type="AlphaFoldDB" id="G8EG72"/>
<evidence type="ECO:0000259" key="3">
    <source>
        <dbReference type="Pfam" id="PF00561"/>
    </source>
</evidence>
<name>G8EG72_9PSEU</name>
<dbReference type="InterPro" id="IPR050266">
    <property type="entry name" value="AB_hydrolase_sf"/>
</dbReference>
<accession>G8EG72</accession>